<accession>Q233Y5</accession>
<evidence type="ECO:0000256" key="5">
    <source>
        <dbReference type="ARBA" id="ARBA00022605"/>
    </source>
</evidence>
<evidence type="ECO:0000256" key="7">
    <source>
        <dbReference type="ARBA" id="ARBA00022857"/>
    </source>
</evidence>
<proteinExistence type="inferred from homology"/>
<keyword evidence="6 11" id="KW-0641">Proline biosynthesis</keyword>
<protein>
    <recommendedName>
        <fullName evidence="3 11">Pyrroline-5-carboxylate reductase</fullName>
        <ecNumber evidence="11">1.5.1.2</ecNumber>
    </recommendedName>
</protein>
<dbReference type="EMBL" id="GG662767">
    <property type="protein sequence ID" value="EAR92117.2"/>
    <property type="molecule type" value="Genomic_DNA"/>
</dbReference>
<dbReference type="UniPathway" id="UPA00098">
    <property type="reaction ID" value="UER00361"/>
</dbReference>
<dbReference type="Gene3D" id="3.40.50.720">
    <property type="entry name" value="NAD(P)-binding Rossmann-like Domain"/>
    <property type="match status" value="1"/>
</dbReference>
<dbReference type="HAMAP" id="MF_01925">
    <property type="entry name" value="P5C_reductase"/>
    <property type="match status" value="1"/>
</dbReference>
<dbReference type="InterPro" id="IPR053790">
    <property type="entry name" value="P5CR-like_CS"/>
</dbReference>
<comment type="similarity">
    <text evidence="2 11">Belongs to the pyrroline-5-carboxylate reductase family.</text>
</comment>
<sequence>MIQNIKSIQRVIFSHQKQIFCLSQFNKKFNHQKINTQHIKSQTKSNQQAKQYNFKPYQLKMDTSKLKITFIGAGKMATAIAGGLVKSGKYTPSQFTATDKSEASREHFIEKSQVTNIIQDNILASKFSDVIILAVKPQQIEEVCKEIAEVCQDKLIISIAAGTKLETFYKLFGHKRIIRVMPNTPMMVGIGASAFSMGDQCKETDRDICLSIFSPVGKIHQVEECHMDAVTAVSGSGPAYVFQFIKALADAGVQQGLQPEVSLDLATQTVLGAAMMVSLNQGTPEELTKAVTSPNGTTYAALCCMEKLQFKETVYKFVEAATNRSIELGGGKPKQA</sequence>
<comment type="pathway">
    <text evidence="11">Amino-acid biosynthesis; L-proline biosynthesis; L-proline from L-glutamate 5-semialdehyde: step 1/1.</text>
</comment>
<keyword evidence="8 11" id="KW-0560">Oxidoreductase</keyword>
<evidence type="ECO:0000256" key="2">
    <source>
        <dbReference type="ARBA" id="ARBA00005525"/>
    </source>
</evidence>
<evidence type="ECO:0000256" key="8">
    <source>
        <dbReference type="ARBA" id="ARBA00023002"/>
    </source>
</evidence>
<dbReference type="FunCoup" id="Q233Y5">
    <property type="interactions" value="153"/>
</dbReference>
<evidence type="ECO:0000256" key="9">
    <source>
        <dbReference type="ARBA" id="ARBA00050547"/>
    </source>
</evidence>
<comment type="catalytic activity">
    <reaction evidence="9">
        <text>L-proline + NAD(+) = (S)-1-pyrroline-5-carboxylate + NADH + 2 H(+)</text>
        <dbReference type="Rhea" id="RHEA:14105"/>
        <dbReference type="ChEBI" id="CHEBI:15378"/>
        <dbReference type="ChEBI" id="CHEBI:17388"/>
        <dbReference type="ChEBI" id="CHEBI:57540"/>
        <dbReference type="ChEBI" id="CHEBI:57945"/>
        <dbReference type="ChEBI" id="CHEBI:60039"/>
        <dbReference type="EC" id="1.5.1.2"/>
    </reaction>
</comment>
<dbReference type="Pfam" id="PF14748">
    <property type="entry name" value="P5CR_dimer"/>
    <property type="match status" value="1"/>
</dbReference>
<dbReference type="FunFam" id="1.10.3730.10:FF:000001">
    <property type="entry name" value="Pyrroline-5-carboxylate reductase"/>
    <property type="match status" value="1"/>
</dbReference>
<keyword evidence="15" id="KW-1185">Reference proteome</keyword>
<keyword evidence="5 11" id="KW-0028">Amino-acid biosynthesis</keyword>
<organism evidence="14 15">
    <name type="scientific">Tetrahymena thermophila (strain SB210)</name>
    <dbReference type="NCBI Taxonomy" id="312017"/>
    <lineage>
        <taxon>Eukaryota</taxon>
        <taxon>Sar</taxon>
        <taxon>Alveolata</taxon>
        <taxon>Ciliophora</taxon>
        <taxon>Intramacronucleata</taxon>
        <taxon>Oligohymenophorea</taxon>
        <taxon>Hymenostomatida</taxon>
        <taxon>Tetrahymenina</taxon>
        <taxon>Tetrahymenidae</taxon>
        <taxon>Tetrahymena</taxon>
    </lineage>
</organism>
<dbReference type="STRING" id="312017.Q233Y5"/>
<evidence type="ECO:0000256" key="11">
    <source>
        <dbReference type="RuleBase" id="RU003903"/>
    </source>
</evidence>
<dbReference type="KEGG" id="tet:TTHERM_00107210"/>
<dbReference type="GO" id="GO:0005737">
    <property type="term" value="C:cytoplasm"/>
    <property type="evidence" value="ECO:0007669"/>
    <property type="project" value="UniProtKB-SubCell"/>
</dbReference>
<dbReference type="eggNOG" id="KOG3124">
    <property type="taxonomic scope" value="Eukaryota"/>
</dbReference>
<dbReference type="HOGENOM" id="CLU_042344_3_1_1"/>
<comment type="subcellular location">
    <subcellularLocation>
        <location evidence="1">Cytoplasm</location>
    </subcellularLocation>
</comment>
<keyword evidence="4" id="KW-0963">Cytoplasm</keyword>
<dbReference type="Gene3D" id="1.10.3730.10">
    <property type="entry name" value="ProC C-terminal domain-like"/>
    <property type="match status" value="1"/>
</dbReference>
<reference evidence="15" key="1">
    <citation type="journal article" date="2006" name="PLoS Biol.">
        <title>Macronuclear genome sequence of the ciliate Tetrahymena thermophila, a model eukaryote.</title>
        <authorList>
            <person name="Eisen J.A."/>
            <person name="Coyne R.S."/>
            <person name="Wu M."/>
            <person name="Wu D."/>
            <person name="Thiagarajan M."/>
            <person name="Wortman J.R."/>
            <person name="Badger J.H."/>
            <person name="Ren Q."/>
            <person name="Amedeo P."/>
            <person name="Jones K.M."/>
            <person name="Tallon L.J."/>
            <person name="Delcher A.L."/>
            <person name="Salzberg S.L."/>
            <person name="Silva J.C."/>
            <person name="Haas B.J."/>
            <person name="Majoros W.H."/>
            <person name="Farzad M."/>
            <person name="Carlton J.M."/>
            <person name="Smith R.K. Jr."/>
            <person name="Garg J."/>
            <person name="Pearlman R.E."/>
            <person name="Karrer K.M."/>
            <person name="Sun L."/>
            <person name="Manning G."/>
            <person name="Elde N.C."/>
            <person name="Turkewitz A.P."/>
            <person name="Asai D.J."/>
            <person name="Wilkes D.E."/>
            <person name="Wang Y."/>
            <person name="Cai H."/>
            <person name="Collins K."/>
            <person name="Stewart B.A."/>
            <person name="Lee S.R."/>
            <person name="Wilamowska K."/>
            <person name="Weinberg Z."/>
            <person name="Ruzzo W.L."/>
            <person name="Wloga D."/>
            <person name="Gaertig J."/>
            <person name="Frankel J."/>
            <person name="Tsao C.-C."/>
            <person name="Gorovsky M.A."/>
            <person name="Keeling P.J."/>
            <person name="Waller R.F."/>
            <person name="Patron N.J."/>
            <person name="Cherry J.M."/>
            <person name="Stover N.A."/>
            <person name="Krieger C.J."/>
            <person name="del Toro C."/>
            <person name="Ryder H.F."/>
            <person name="Williamson S.C."/>
            <person name="Barbeau R.A."/>
            <person name="Hamilton E.P."/>
            <person name="Orias E."/>
        </authorList>
    </citation>
    <scope>NUCLEOTIDE SEQUENCE [LARGE SCALE GENOMIC DNA]</scope>
    <source>
        <strain evidence="15">SB210</strain>
    </source>
</reference>
<evidence type="ECO:0000256" key="3">
    <source>
        <dbReference type="ARBA" id="ARBA00021413"/>
    </source>
</evidence>
<dbReference type="AlphaFoldDB" id="Q233Y5"/>
<dbReference type="SUPFAM" id="SSF51735">
    <property type="entry name" value="NAD(P)-binding Rossmann-fold domains"/>
    <property type="match status" value="1"/>
</dbReference>
<dbReference type="InterPro" id="IPR000304">
    <property type="entry name" value="Pyrroline-COOH_reductase"/>
</dbReference>
<evidence type="ECO:0000259" key="12">
    <source>
        <dbReference type="Pfam" id="PF03807"/>
    </source>
</evidence>
<dbReference type="PANTHER" id="PTHR11645">
    <property type="entry name" value="PYRROLINE-5-CARBOXYLATE REDUCTASE"/>
    <property type="match status" value="1"/>
</dbReference>
<dbReference type="GeneID" id="7846614"/>
<evidence type="ECO:0000256" key="6">
    <source>
        <dbReference type="ARBA" id="ARBA00022650"/>
    </source>
</evidence>
<dbReference type="GO" id="GO:0055129">
    <property type="term" value="P:L-proline biosynthetic process"/>
    <property type="evidence" value="ECO:0007669"/>
    <property type="project" value="UniProtKB-UniPathway"/>
</dbReference>
<feature type="domain" description="Pyrroline-5-carboxylate reductase catalytic N-terminal" evidence="12">
    <location>
        <begin position="67"/>
        <end position="162"/>
    </location>
</feature>
<evidence type="ECO:0000313" key="15">
    <source>
        <dbReference type="Proteomes" id="UP000009168"/>
    </source>
</evidence>
<dbReference type="Proteomes" id="UP000009168">
    <property type="component" value="Unassembled WGS sequence"/>
</dbReference>
<evidence type="ECO:0000313" key="14">
    <source>
        <dbReference type="EMBL" id="EAR92117.2"/>
    </source>
</evidence>
<dbReference type="PROSITE" id="PS00521">
    <property type="entry name" value="P5CR"/>
    <property type="match status" value="1"/>
</dbReference>
<dbReference type="OMA" id="VWAVKPQ"/>
<dbReference type="PANTHER" id="PTHR11645:SF0">
    <property type="entry name" value="PYRROLINE-5-CARBOXYLATE REDUCTASE 3"/>
    <property type="match status" value="1"/>
</dbReference>
<dbReference type="FunFam" id="3.40.50.720:FF:000190">
    <property type="entry name" value="Pyrroline-5-carboxylate reductase"/>
    <property type="match status" value="1"/>
</dbReference>
<dbReference type="InterPro" id="IPR008927">
    <property type="entry name" value="6-PGluconate_DH-like_C_sf"/>
</dbReference>
<feature type="domain" description="Pyrroline-5-carboxylate reductase dimerisation" evidence="13">
    <location>
        <begin position="224"/>
        <end position="328"/>
    </location>
</feature>
<evidence type="ECO:0000256" key="1">
    <source>
        <dbReference type="ARBA" id="ARBA00004496"/>
    </source>
</evidence>
<dbReference type="SUPFAM" id="SSF48179">
    <property type="entry name" value="6-phosphogluconate dehydrogenase C-terminal domain-like"/>
    <property type="match status" value="1"/>
</dbReference>
<keyword evidence="7 11" id="KW-0521">NADP</keyword>
<dbReference type="RefSeq" id="XP_001012363.2">
    <property type="nucleotide sequence ID" value="XM_001012363.3"/>
</dbReference>
<dbReference type="InterPro" id="IPR028939">
    <property type="entry name" value="P5C_Rdtase_cat_N"/>
</dbReference>
<evidence type="ECO:0000259" key="13">
    <source>
        <dbReference type="Pfam" id="PF14748"/>
    </source>
</evidence>
<dbReference type="InParanoid" id="Q233Y5"/>
<dbReference type="InterPro" id="IPR029036">
    <property type="entry name" value="P5CR_dimer"/>
</dbReference>
<dbReference type="NCBIfam" id="TIGR00112">
    <property type="entry name" value="proC"/>
    <property type="match status" value="1"/>
</dbReference>
<name>Q233Y5_TETTS</name>
<evidence type="ECO:0000256" key="10">
    <source>
        <dbReference type="ARBA" id="ARBA00052690"/>
    </source>
</evidence>
<dbReference type="InterPro" id="IPR036291">
    <property type="entry name" value="NAD(P)-bd_dom_sf"/>
</dbReference>
<evidence type="ECO:0000256" key="4">
    <source>
        <dbReference type="ARBA" id="ARBA00022490"/>
    </source>
</evidence>
<comment type="catalytic activity">
    <reaction evidence="10 11">
        <text>L-proline + NADP(+) = (S)-1-pyrroline-5-carboxylate + NADPH + 2 H(+)</text>
        <dbReference type="Rhea" id="RHEA:14109"/>
        <dbReference type="ChEBI" id="CHEBI:15378"/>
        <dbReference type="ChEBI" id="CHEBI:17388"/>
        <dbReference type="ChEBI" id="CHEBI:57783"/>
        <dbReference type="ChEBI" id="CHEBI:58349"/>
        <dbReference type="ChEBI" id="CHEBI:60039"/>
        <dbReference type="EC" id="1.5.1.2"/>
    </reaction>
</comment>
<dbReference type="GO" id="GO:0004735">
    <property type="term" value="F:pyrroline-5-carboxylate reductase activity"/>
    <property type="evidence" value="ECO:0007669"/>
    <property type="project" value="UniProtKB-EC"/>
</dbReference>
<dbReference type="Pfam" id="PF03807">
    <property type="entry name" value="F420_oxidored"/>
    <property type="match status" value="1"/>
</dbReference>
<dbReference type="EC" id="1.5.1.2" evidence="11"/>
<gene>
    <name evidence="14" type="ORF">TTHERM_00107210</name>
</gene>
<dbReference type="OrthoDB" id="10263291at2759"/>